<dbReference type="Proteomes" id="UP000593567">
    <property type="component" value="Unassembled WGS sequence"/>
</dbReference>
<evidence type="ECO:0000313" key="1">
    <source>
        <dbReference type="EMBL" id="KAF6020661.1"/>
    </source>
</evidence>
<protein>
    <submittedName>
        <fullName evidence="1">Uncharacterized protein</fullName>
    </submittedName>
</protein>
<keyword evidence="2" id="KW-1185">Reference proteome</keyword>
<sequence>MSATGTNAKNICSVNYPLHLVEESLAILDPLTIEDWSREKDSLLNAQPPLCESRGVCTSPTIKVFWKRLERHLLSSLSKEVSAEGWIVLEIYSPAEMHRQC</sequence>
<organism evidence="1 2">
    <name type="scientific">Bugula neritina</name>
    <name type="common">Brown bryozoan</name>
    <name type="synonym">Sertularia neritina</name>
    <dbReference type="NCBI Taxonomy" id="10212"/>
    <lineage>
        <taxon>Eukaryota</taxon>
        <taxon>Metazoa</taxon>
        <taxon>Spiralia</taxon>
        <taxon>Lophotrochozoa</taxon>
        <taxon>Bryozoa</taxon>
        <taxon>Gymnolaemata</taxon>
        <taxon>Cheilostomatida</taxon>
        <taxon>Flustrina</taxon>
        <taxon>Buguloidea</taxon>
        <taxon>Bugulidae</taxon>
        <taxon>Bugula</taxon>
    </lineage>
</organism>
<dbReference type="AlphaFoldDB" id="A0A7J7J4R2"/>
<dbReference type="EMBL" id="VXIV02003154">
    <property type="protein sequence ID" value="KAF6020661.1"/>
    <property type="molecule type" value="Genomic_DNA"/>
</dbReference>
<name>A0A7J7J4R2_BUGNE</name>
<evidence type="ECO:0000313" key="2">
    <source>
        <dbReference type="Proteomes" id="UP000593567"/>
    </source>
</evidence>
<accession>A0A7J7J4R2</accession>
<proteinExistence type="predicted"/>
<reference evidence="1" key="1">
    <citation type="submission" date="2020-06" db="EMBL/GenBank/DDBJ databases">
        <title>Draft genome of Bugula neritina, a colonial animal packing powerful symbionts and potential medicines.</title>
        <authorList>
            <person name="Rayko M."/>
        </authorList>
    </citation>
    <scope>NUCLEOTIDE SEQUENCE [LARGE SCALE GENOMIC DNA]</scope>
    <source>
        <strain evidence="1">Kwan_BN1</strain>
    </source>
</reference>
<gene>
    <name evidence="1" type="ORF">EB796_021031</name>
</gene>
<comment type="caution">
    <text evidence="1">The sequence shown here is derived from an EMBL/GenBank/DDBJ whole genome shotgun (WGS) entry which is preliminary data.</text>
</comment>